<feature type="domain" description="Transcription regulator PadR N-terminal" evidence="1">
    <location>
        <begin position="5"/>
        <end position="78"/>
    </location>
</feature>
<dbReference type="EMBL" id="CP034928">
    <property type="protein sequence ID" value="QAA76371.1"/>
    <property type="molecule type" value="Genomic_DNA"/>
</dbReference>
<gene>
    <name evidence="2" type="ORF">BIP78_0605</name>
</gene>
<proteinExistence type="predicted"/>
<dbReference type="Proteomes" id="UP000287233">
    <property type="component" value="Chromosome"/>
</dbReference>
<sequence>MDELVLGMLRLGPAHGYDLRKRVRAELGSAWRVASSQLYASLRRLEERGEVVAALEKVPDAPPRRVYTLTAAGENRFAAWLRSGQEGQQRARGAFLVRLYFLSRFAPDHLALYIAQEREALCRRRARLLAQRTGGDPFLEAVRRHRLSQVEAGLGWLDELAGLFGLRKEGA</sequence>
<dbReference type="InterPro" id="IPR052509">
    <property type="entry name" value="Metal_resp_DNA-bind_regulator"/>
</dbReference>
<dbReference type="PANTHER" id="PTHR33169">
    <property type="entry name" value="PADR-FAMILY TRANSCRIPTIONAL REGULATOR"/>
    <property type="match status" value="1"/>
</dbReference>
<dbReference type="InterPro" id="IPR036390">
    <property type="entry name" value="WH_DNA-bd_sf"/>
</dbReference>
<name>A0A410FTT6_BIPS1</name>
<protein>
    <recommendedName>
        <fullName evidence="1">Transcription regulator PadR N-terminal domain-containing protein</fullName>
    </recommendedName>
</protein>
<evidence type="ECO:0000259" key="1">
    <source>
        <dbReference type="Pfam" id="PF03551"/>
    </source>
</evidence>
<organism evidence="2 3">
    <name type="scientific">Bipolaricaulis sibiricus</name>
    <dbReference type="NCBI Taxonomy" id="2501609"/>
    <lineage>
        <taxon>Bacteria</taxon>
        <taxon>Candidatus Bipolaricaulota</taxon>
        <taxon>Candidatus Bipolaricaulia</taxon>
        <taxon>Candidatus Bipolaricaulales</taxon>
        <taxon>Candidatus Bipolaricaulaceae</taxon>
        <taxon>Candidatus Bipolaricaulis</taxon>
    </lineage>
</organism>
<dbReference type="KEGG" id="bih:BIP78_0605"/>
<dbReference type="PANTHER" id="PTHR33169:SF27">
    <property type="entry name" value="TRANSCRIPTIONAL REGULATOR PADR FAMILY PROTEIN"/>
    <property type="match status" value="1"/>
</dbReference>
<evidence type="ECO:0000313" key="3">
    <source>
        <dbReference type="Proteomes" id="UP000287233"/>
    </source>
</evidence>
<dbReference type="SUPFAM" id="SSF46785">
    <property type="entry name" value="Winged helix' DNA-binding domain"/>
    <property type="match status" value="1"/>
</dbReference>
<dbReference type="InterPro" id="IPR036388">
    <property type="entry name" value="WH-like_DNA-bd_sf"/>
</dbReference>
<evidence type="ECO:0000313" key="2">
    <source>
        <dbReference type="EMBL" id="QAA76371.1"/>
    </source>
</evidence>
<dbReference type="AlphaFoldDB" id="A0A410FTT6"/>
<dbReference type="Gene3D" id="1.10.10.10">
    <property type="entry name" value="Winged helix-like DNA-binding domain superfamily/Winged helix DNA-binding domain"/>
    <property type="match status" value="1"/>
</dbReference>
<reference evidence="3" key="1">
    <citation type="submission" date="2018-12" db="EMBL/GenBank/DDBJ databases">
        <title>Complete genome sequence of an uncultured bacterium of the candidate phylum Bipolaricaulota.</title>
        <authorList>
            <person name="Kadnikov V.V."/>
            <person name="Mardanov A.V."/>
            <person name="Beletsky A.V."/>
            <person name="Frank Y.A."/>
            <person name="Karnachuk O.V."/>
            <person name="Ravin N.V."/>
        </authorList>
    </citation>
    <scope>NUCLEOTIDE SEQUENCE [LARGE SCALE GENOMIC DNA]</scope>
</reference>
<accession>A0A410FTT6</accession>
<dbReference type="Pfam" id="PF03551">
    <property type="entry name" value="PadR"/>
    <property type="match status" value="1"/>
</dbReference>
<dbReference type="InterPro" id="IPR005149">
    <property type="entry name" value="Tscrpt_reg_PadR_N"/>
</dbReference>